<dbReference type="Pfam" id="PF03966">
    <property type="entry name" value="Trm112p"/>
    <property type="match status" value="1"/>
</dbReference>
<keyword evidence="2" id="KW-1185">Reference proteome</keyword>
<organism evidence="1 2">
    <name type="scientific">Sediminicurvatus halobius</name>
    <dbReference type="NCBI Taxonomy" id="2182432"/>
    <lineage>
        <taxon>Bacteria</taxon>
        <taxon>Pseudomonadati</taxon>
        <taxon>Pseudomonadota</taxon>
        <taxon>Gammaproteobacteria</taxon>
        <taxon>Chromatiales</taxon>
        <taxon>Ectothiorhodospiraceae</taxon>
        <taxon>Sediminicurvatus</taxon>
    </lineage>
</organism>
<gene>
    <name evidence="1" type="ORF">DEM34_02865</name>
</gene>
<dbReference type="InterPro" id="IPR005651">
    <property type="entry name" value="Trm112-like"/>
</dbReference>
<evidence type="ECO:0000313" key="2">
    <source>
        <dbReference type="Proteomes" id="UP000245474"/>
    </source>
</evidence>
<evidence type="ECO:0008006" key="3">
    <source>
        <dbReference type="Google" id="ProtNLM"/>
    </source>
</evidence>
<dbReference type="AlphaFoldDB" id="A0A2U2N8C0"/>
<name>A0A2U2N8C0_9GAMM</name>
<comment type="caution">
    <text evidence="1">The sequence shown here is derived from an EMBL/GenBank/DDBJ whole genome shotgun (WGS) entry which is preliminary data.</text>
</comment>
<dbReference type="Proteomes" id="UP000245474">
    <property type="component" value="Unassembled WGS sequence"/>
</dbReference>
<sequence length="88" mass="9855">MAIDRKLLDVLCCPVTKHPVRPMTRDELQRLNEAIAGGGVRYLDDTPVEQPLDEGLITENEERVYRVDDGIPVMLEDRAIALRAAGLK</sequence>
<evidence type="ECO:0000313" key="1">
    <source>
        <dbReference type="EMBL" id="PWG65229.1"/>
    </source>
</evidence>
<reference evidence="1 2" key="1">
    <citation type="submission" date="2018-05" db="EMBL/GenBank/DDBJ databases">
        <title>Spiribacter halobius sp. nov., a moderately halophilic bacterium isolated from marine solar saltern.</title>
        <authorList>
            <person name="Zheng W.-S."/>
            <person name="Lu D.-C."/>
            <person name="Du Z.-J."/>
        </authorList>
    </citation>
    <scope>NUCLEOTIDE SEQUENCE [LARGE SCALE GENOMIC DNA]</scope>
    <source>
        <strain evidence="1 2">E85</strain>
    </source>
</reference>
<dbReference type="RefSeq" id="WP_109676053.1">
    <property type="nucleotide sequence ID" value="NZ_CP086615.1"/>
</dbReference>
<proteinExistence type="predicted"/>
<accession>A0A2U2N8C0</accession>
<dbReference type="Gene3D" id="2.20.25.10">
    <property type="match status" value="1"/>
</dbReference>
<dbReference type="OrthoDB" id="9812205at2"/>
<dbReference type="SUPFAM" id="SSF158997">
    <property type="entry name" value="Trm112p-like"/>
    <property type="match status" value="1"/>
</dbReference>
<dbReference type="EMBL" id="QFFI01000003">
    <property type="protein sequence ID" value="PWG65229.1"/>
    <property type="molecule type" value="Genomic_DNA"/>
</dbReference>
<protein>
    <recommendedName>
        <fullName evidence="3">Trm112 family protein</fullName>
    </recommendedName>
</protein>